<evidence type="ECO:0000313" key="6">
    <source>
        <dbReference type="EMBL" id="CEF98951.1"/>
    </source>
</evidence>
<sequence length="220" mass="25099">MSAPMSFPSMLNALQPFAAQNQRQLINMMDDLMGGAFETLDPFTIRMHRDHTEGVPQQILNFPMGASLSRANADLIALDVDDETRRDAILTFRFSFTDVIMKKDKYLIHADLPGLSMKDVTVEVEDVDEMTKILHITARREHRSEEQDQDESGKWVAYERFYGKMDRSFPLPKDVALDAGNDQAIQCRLVNGELTISIKRQPPPEKEKAPPRMKIPIIDH</sequence>
<dbReference type="STRING" id="70448.A0A090M428"/>
<dbReference type="Gene3D" id="2.60.40.790">
    <property type="match status" value="1"/>
</dbReference>
<name>A0A090M428_OSTTA</name>
<feature type="domain" description="SHSP" evidence="5">
    <location>
        <begin position="87"/>
        <end position="216"/>
    </location>
</feature>
<dbReference type="PROSITE" id="PS01031">
    <property type="entry name" value="SHSP"/>
    <property type="match status" value="1"/>
</dbReference>
<gene>
    <name evidence="6" type="ORF">OT_ostta09g00730</name>
</gene>
<dbReference type="AlphaFoldDB" id="A0A090M428"/>
<dbReference type="GeneID" id="9831936"/>
<keyword evidence="1" id="KW-0346">Stress response</keyword>
<dbReference type="InterPro" id="IPR031107">
    <property type="entry name" value="Small_HSP"/>
</dbReference>
<dbReference type="KEGG" id="ota:OT_ostta09g00730"/>
<evidence type="ECO:0000256" key="1">
    <source>
        <dbReference type="ARBA" id="ARBA00023016"/>
    </source>
</evidence>
<comment type="caution">
    <text evidence="6">The sequence shown here is derived from an EMBL/GenBank/DDBJ whole genome shotgun (WGS) entry which is preliminary data.</text>
</comment>
<dbReference type="Proteomes" id="UP000009170">
    <property type="component" value="Unassembled WGS sequence"/>
</dbReference>
<evidence type="ECO:0000256" key="3">
    <source>
        <dbReference type="RuleBase" id="RU003616"/>
    </source>
</evidence>
<dbReference type="OrthoDB" id="1245404at2759"/>
<accession>A0A090M428</accession>
<dbReference type="PANTHER" id="PTHR11527">
    <property type="entry name" value="HEAT-SHOCK PROTEIN 20 FAMILY MEMBER"/>
    <property type="match status" value="1"/>
</dbReference>
<evidence type="ECO:0000259" key="5">
    <source>
        <dbReference type="PROSITE" id="PS01031"/>
    </source>
</evidence>
<comment type="similarity">
    <text evidence="2 3">Belongs to the small heat shock protein (HSP20) family.</text>
</comment>
<protein>
    <submittedName>
        <fullName evidence="6">HSP20-like chaperone</fullName>
    </submittedName>
</protein>
<organism evidence="6 7">
    <name type="scientific">Ostreococcus tauri</name>
    <name type="common">Marine green alga</name>
    <dbReference type="NCBI Taxonomy" id="70448"/>
    <lineage>
        <taxon>Eukaryota</taxon>
        <taxon>Viridiplantae</taxon>
        <taxon>Chlorophyta</taxon>
        <taxon>Mamiellophyceae</taxon>
        <taxon>Mamiellales</taxon>
        <taxon>Bathycoccaceae</taxon>
        <taxon>Ostreococcus</taxon>
    </lineage>
</organism>
<dbReference type="RefSeq" id="XP_003081067.2">
    <property type="nucleotide sequence ID" value="XM_003081019.2"/>
</dbReference>
<dbReference type="InterPro" id="IPR008978">
    <property type="entry name" value="HSP20-like_chaperone"/>
</dbReference>
<dbReference type="CDD" id="cd06464">
    <property type="entry name" value="ACD_sHsps-like"/>
    <property type="match status" value="1"/>
</dbReference>
<evidence type="ECO:0000256" key="2">
    <source>
        <dbReference type="PROSITE-ProRule" id="PRU00285"/>
    </source>
</evidence>
<dbReference type="SUPFAM" id="SSF49764">
    <property type="entry name" value="HSP20-like chaperones"/>
    <property type="match status" value="1"/>
</dbReference>
<dbReference type="Pfam" id="PF00011">
    <property type="entry name" value="HSP20"/>
    <property type="match status" value="1"/>
</dbReference>
<proteinExistence type="inferred from homology"/>
<dbReference type="EMBL" id="CAID01000009">
    <property type="protein sequence ID" value="CEF98951.1"/>
    <property type="molecule type" value="Genomic_DNA"/>
</dbReference>
<evidence type="ECO:0000256" key="4">
    <source>
        <dbReference type="SAM" id="MobiDB-lite"/>
    </source>
</evidence>
<feature type="region of interest" description="Disordered" evidence="4">
    <location>
        <begin position="199"/>
        <end position="220"/>
    </location>
</feature>
<reference evidence="7" key="1">
    <citation type="journal article" date="2006" name="Proc. Natl. Acad. Sci. U.S.A.">
        <title>Genome analysis of the smallest free-living eukaryote Ostreococcus tauri unveils many unique features.</title>
        <authorList>
            <person name="Derelle E."/>
            <person name="Ferraz C."/>
            <person name="Rombauts S."/>
            <person name="Rouze P."/>
            <person name="Worden A.Z."/>
            <person name="Robbens S."/>
            <person name="Partensky F."/>
            <person name="Degroeve S."/>
            <person name="Echeynie S."/>
            <person name="Cooke R."/>
            <person name="Saeys Y."/>
            <person name="Wuyts J."/>
            <person name="Jabbari K."/>
            <person name="Bowler C."/>
            <person name="Panaud O."/>
            <person name="Piegu B."/>
            <person name="Ball S.G."/>
            <person name="Ral J.-P."/>
            <person name="Bouget F.-Y."/>
            <person name="Piganeau G."/>
            <person name="De Baets B."/>
            <person name="Picard A."/>
            <person name="Delseny M."/>
            <person name="Demaille J."/>
            <person name="Van de Peer Y."/>
            <person name="Moreau H."/>
        </authorList>
    </citation>
    <scope>NUCLEOTIDE SEQUENCE [LARGE SCALE GENOMIC DNA]</scope>
    <source>
        <strain evidence="7">OTTH 0595 / CCAP 157/2 / RCC745</strain>
    </source>
</reference>
<dbReference type="InterPro" id="IPR002068">
    <property type="entry name" value="A-crystallin/Hsp20_dom"/>
</dbReference>
<keyword evidence="7" id="KW-1185">Reference proteome</keyword>
<dbReference type="InParanoid" id="A0A090M428"/>
<evidence type="ECO:0000313" key="7">
    <source>
        <dbReference type="Proteomes" id="UP000009170"/>
    </source>
</evidence>
<reference evidence="6 7" key="2">
    <citation type="journal article" date="2014" name="BMC Genomics">
        <title>An improved genome of the model marine alga Ostreococcus tauri unfolds by assessing Illumina de novo assemblies.</title>
        <authorList>
            <person name="Blanc-Mathieu R."/>
            <person name="Verhelst B."/>
            <person name="Derelle E."/>
            <person name="Rombauts S."/>
            <person name="Bouget F.Y."/>
            <person name="Carre I."/>
            <person name="Chateau A."/>
            <person name="Eyre-Walker A."/>
            <person name="Grimsley N."/>
            <person name="Moreau H."/>
            <person name="Piegu B."/>
            <person name="Rivals E."/>
            <person name="Schackwitz W."/>
            <person name="Van de Peer Y."/>
            <person name="Piganeau G."/>
        </authorList>
    </citation>
    <scope>NUCLEOTIDE SEQUENCE [LARGE SCALE GENOMIC DNA]</scope>
    <source>
        <strain evidence="7">OTTH 0595 / CCAP 157/2 / RCC745</strain>
    </source>
</reference>